<reference evidence="2" key="1">
    <citation type="journal article" date="2014" name="Genome Announc.">
        <title>Draft Genome Sequences of Three Alkaliphilic Bacillus Strains, Bacillus wakoensis JCM 9140T, Bacillus akibai JCM 9157T, and Bacillus hemicellulosilyticus JCM 9152T.</title>
        <authorList>
            <person name="Yuki M."/>
            <person name="Oshima K."/>
            <person name="Suda W."/>
            <person name="Oshida Y."/>
            <person name="Kitamura K."/>
            <person name="Iida T."/>
            <person name="Hattori M."/>
            <person name="Ohkuma M."/>
        </authorList>
    </citation>
    <scope>NUCLEOTIDE SEQUENCE [LARGE SCALE GENOMIC DNA]</scope>
    <source>
        <strain evidence="2">JCM 9152</strain>
    </source>
</reference>
<dbReference type="SUPFAM" id="SSF69618">
    <property type="entry name" value="HemD-like"/>
    <property type="match status" value="1"/>
</dbReference>
<dbReference type="InterPro" id="IPR036108">
    <property type="entry name" value="4pyrrol_syn_uPrphyn_synt_sf"/>
</dbReference>
<accession>W4QB40</accession>
<dbReference type="EMBL" id="BAUU01000001">
    <property type="protein sequence ID" value="GAE28883.1"/>
    <property type="molecule type" value="Genomic_DNA"/>
</dbReference>
<dbReference type="NCBIfam" id="NF004584">
    <property type="entry name" value="PRK05928.2-1"/>
    <property type="match status" value="1"/>
</dbReference>
<protein>
    <submittedName>
        <fullName evidence="2">Uroporphyrinogen-III synthetase</fullName>
    </submittedName>
</protein>
<proteinExistence type="predicted"/>
<gene>
    <name evidence="2" type="ORF">JCM9152_220</name>
</gene>
<dbReference type="Proteomes" id="UP000018895">
    <property type="component" value="Unassembled WGS sequence"/>
</dbReference>
<name>W4QB40_9BACI</name>
<dbReference type="InterPro" id="IPR039793">
    <property type="entry name" value="UROS/Hem4"/>
</dbReference>
<dbReference type="Gene3D" id="3.40.50.10090">
    <property type="match status" value="1"/>
</dbReference>
<dbReference type="PANTHER" id="PTHR40082">
    <property type="entry name" value="BLR5956 PROTEIN"/>
    <property type="match status" value="1"/>
</dbReference>
<evidence type="ECO:0000259" key="1">
    <source>
        <dbReference type="Pfam" id="PF02602"/>
    </source>
</evidence>
<dbReference type="AlphaFoldDB" id="W4QB40"/>
<organism evidence="2 3">
    <name type="scientific">Halalkalibacter hemicellulosilyticusJCM 9152</name>
    <dbReference type="NCBI Taxonomy" id="1236971"/>
    <lineage>
        <taxon>Bacteria</taxon>
        <taxon>Bacillati</taxon>
        <taxon>Bacillota</taxon>
        <taxon>Bacilli</taxon>
        <taxon>Bacillales</taxon>
        <taxon>Bacillaceae</taxon>
        <taxon>Halalkalibacter</taxon>
    </lineage>
</organism>
<dbReference type="PANTHER" id="PTHR40082:SF1">
    <property type="entry name" value="BLR5956 PROTEIN"/>
    <property type="match status" value="1"/>
</dbReference>
<dbReference type="GO" id="GO:0006780">
    <property type="term" value="P:uroporphyrinogen III biosynthetic process"/>
    <property type="evidence" value="ECO:0007669"/>
    <property type="project" value="InterPro"/>
</dbReference>
<evidence type="ECO:0000313" key="2">
    <source>
        <dbReference type="EMBL" id="GAE28883.1"/>
    </source>
</evidence>
<dbReference type="CDD" id="cd06578">
    <property type="entry name" value="HemD"/>
    <property type="match status" value="1"/>
</dbReference>
<dbReference type="GO" id="GO:0004852">
    <property type="term" value="F:uroporphyrinogen-III synthase activity"/>
    <property type="evidence" value="ECO:0007669"/>
    <property type="project" value="InterPro"/>
</dbReference>
<feature type="domain" description="Tetrapyrrole biosynthesis uroporphyrinogen III synthase" evidence="1">
    <location>
        <begin position="23"/>
        <end position="192"/>
    </location>
</feature>
<dbReference type="InterPro" id="IPR003754">
    <property type="entry name" value="4pyrrol_synth_uPrphyn_synth"/>
</dbReference>
<dbReference type="Pfam" id="PF02602">
    <property type="entry name" value="HEM4"/>
    <property type="match status" value="1"/>
</dbReference>
<dbReference type="STRING" id="1236971.JCM9152_220"/>
<sequence length="193" mass="20906">MISLKKGLSGKKIVLAASRKTEEMSVLVEKQGGIPLVRSLQGTVFQADGEVKPILKETIQNGFDWAIFTTGIGTQALINIAEELSLKEDFLTQLNKANVAARGYKTFAVLSKLGLKPDVKDEDGTVAGLIEQLKGISFAGKRVLVQLHGENVPSLIAFLQKGGATVIEVLPYQHVPPEKKTMDQLIAELKQGR</sequence>
<comment type="caution">
    <text evidence="2">The sequence shown here is derived from an EMBL/GenBank/DDBJ whole genome shotgun (WGS) entry which is preliminary data.</text>
</comment>
<keyword evidence="3" id="KW-1185">Reference proteome</keyword>
<evidence type="ECO:0000313" key="3">
    <source>
        <dbReference type="Proteomes" id="UP000018895"/>
    </source>
</evidence>